<dbReference type="Pfam" id="PF06996">
    <property type="entry name" value="T6SS_TssG"/>
    <property type="match status" value="1"/>
</dbReference>
<protein>
    <submittedName>
        <fullName evidence="1">Type VI secretion system protein ImpH</fullName>
    </submittedName>
</protein>
<dbReference type="NCBIfam" id="TIGR03347">
    <property type="entry name" value="VI_chp_1"/>
    <property type="match status" value="1"/>
</dbReference>
<dbReference type="PANTHER" id="PTHR35564:SF4">
    <property type="entry name" value="CYTOPLASMIC PROTEIN"/>
    <property type="match status" value="1"/>
</dbReference>
<evidence type="ECO:0000313" key="2">
    <source>
        <dbReference type="Proteomes" id="UP000543030"/>
    </source>
</evidence>
<dbReference type="AlphaFoldDB" id="A0A840REH1"/>
<dbReference type="EMBL" id="JACHHN010000002">
    <property type="protein sequence ID" value="MBB5190651.1"/>
    <property type="molecule type" value="Genomic_DNA"/>
</dbReference>
<organism evidence="1 2">
    <name type="scientific">Silvimonas terrae</name>
    <dbReference type="NCBI Taxonomy" id="300266"/>
    <lineage>
        <taxon>Bacteria</taxon>
        <taxon>Pseudomonadati</taxon>
        <taxon>Pseudomonadota</taxon>
        <taxon>Betaproteobacteria</taxon>
        <taxon>Neisseriales</taxon>
        <taxon>Chitinibacteraceae</taxon>
        <taxon>Silvimonas</taxon>
    </lineage>
</organism>
<dbReference type="PANTHER" id="PTHR35564">
    <property type="match status" value="1"/>
</dbReference>
<dbReference type="InterPro" id="IPR010732">
    <property type="entry name" value="T6SS_TssG-like"/>
</dbReference>
<reference evidence="1 2" key="1">
    <citation type="submission" date="2020-08" db="EMBL/GenBank/DDBJ databases">
        <title>Genomic Encyclopedia of Type Strains, Phase IV (KMG-IV): sequencing the most valuable type-strain genomes for metagenomic binning, comparative biology and taxonomic classification.</title>
        <authorList>
            <person name="Goeker M."/>
        </authorList>
    </citation>
    <scope>NUCLEOTIDE SEQUENCE [LARGE SCALE GENOMIC DNA]</scope>
    <source>
        <strain evidence="1 2">DSM 18233</strain>
    </source>
</reference>
<sequence length="341" mass="37419">MATSGRRPADSVAARLYSQTHAFEFGQALSVLQLLHPDTTPPGHGVDPRKETVRLTGPLSPVFAVSALGPLQAPVPGQTQPRLQVNLFGLGGPDGPLPYAWQEWLQARRMRKDDTPVAFLNLFHQRLLGQLNRVECKYRIAAPFSRPATSPVFPVLRALTGLLPTSLHDRQAVADAALLARTTILSNRRRSVSGFQMLVRGQFGMSIRVTQFDGGWSELPPTALTRLGRGASNNRLGRGALAGSKVWDEQAGLQLTLGPMTFEYFQTFLPGGARHQELMALATFYFGIDMRIRLNLRLQGSEVPRAILGSNARLGWTTWLSQPDTPPERQCRLAPGVETLS</sequence>
<gene>
    <name evidence="1" type="ORF">HNQ50_001373</name>
</gene>
<dbReference type="Proteomes" id="UP000543030">
    <property type="component" value="Unassembled WGS sequence"/>
</dbReference>
<dbReference type="RefSeq" id="WP_184098853.1">
    <property type="nucleotide sequence ID" value="NZ_JACHHN010000002.1"/>
</dbReference>
<accession>A0A840REH1</accession>
<name>A0A840REH1_9NEIS</name>
<comment type="caution">
    <text evidence="1">The sequence shown here is derived from an EMBL/GenBank/DDBJ whole genome shotgun (WGS) entry which is preliminary data.</text>
</comment>
<evidence type="ECO:0000313" key="1">
    <source>
        <dbReference type="EMBL" id="MBB5190651.1"/>
    </source>
</evidence>
<keyword evidence="2" id="KW-1185">Reference proteome</keyword>
<proteinExistence type="predicted"/>